<dbReference type="Proteomes" id="UP000434223">
    <property type="component" value="Unassembled WGS sequence"/>
</dbReference>
<reference evidence="7 8" key="2">
    <citation type="submission" date="2018-08" db="EMBL/GenBank/DDBJ databases">
        <title>A genome reference for cultivated species of the human gut microbiota.</title>
        <authorList>
            <person name="Zou Y."/>
            <person name="Xue W."/>
            <person name="Luo G."/>
        </authorList>
    </citation>
    <scope>NUCLEOTIDE SEQUENCE [LARGE SCALE GENOMIC DNA]</scope>
    <source>
        <strain evidence="4 7">AF19-13AC</strain>
        <strain evidence="5 8">TM09-12</strain>
    </source>
</reference>
<protein>
    <submittedName>
        <fullName evidence="3">Endosialidase</fullName>
    </submittedName>
</protein>
<reference evidence="2" key="4">
    <citation type="submission" date="2022-01" db="EMBL/GenBank/DDBJ databases">
        <title>Novel bile acid biosynthetic pathways are enriched in the microbiome of centenarians.</title>
        <authorList>
            <person name="Sato Y."/>
            <person name="Atarashi K."/>
            <person name="Plichta R.D."/>
            <person name="Arai Y."/>
            <person name="Sasajima S."/>
            <person name="Kearney M.S."/>
            <person name="Suda W."/>
            <person name="Takeshita K."/>
            <person name="Sasaki T."/>
            <person name="Okamoto S."/>
            <person name="Skelly N.A."/>
            <person name="Okamura Y."/>
            <person name="Vlamakis H."/>
            <person name="Li Y."/>
            <person name="Tanoue T."/>
            <person name="Takei H."/>
            <person name="Nittono H."/>
            <person name="Narushima S."/>
            <person name="Irie J."/>
            <person name="Itoh H."/>
            <person name="Moriya K."/>
            <person name="Sugiura Y."/>
            <person name="Suematsu M."/>
            <person name="Moritoki N."/>
            <person name="Shibata S."/>
            <person name="Littman R.D."/>
            <person name="Fischbach A.M."/>
            <person name="Uwamino Y."/>
            <person name="Inoue T."/>
            <person name="Honda A."/>
            <person name="Hattori M."/>
            <person name="Murai T."/>
            <person name="Xavier J.R."/>
            <person name="Hirose N."/>
            <person name="Honda K."/>
        </authorList>
    </citation>
    <scope>NUCLEOTIDE SEQUENCE</scope>
    <source>
        <strain evidence="2">CE91-St55</strain>
    </source>
</reference>
<evidence type="ECO:0000313" key="4">
    <source>
        <dbReference type="EMBL" id="RGD68396.1"/>
    </source>
</evidence>
<dbReference type="EMBL" id="WNME01000003">
    <property type="protein sequence ID" value="MUB62557.1"/>
    <property type="molecule type" value="Genomic_DNA"/>
</dbReference>
<dbReference type="STRING" id="154046.ERS852407_02583"/>
<dbReference type="EMBL" id="QSON01000001">
    <property type="protein sequence ID" value="RGJ08421.1"/>
    <property type="molecule type" value="Genomic_DNA"/>
</dbReference>
<dbReference type="AlphaFoldDB" id="A0A174EBF6"/>
<organism evidence="1 6">
    <name type="scientific">Hungatella hathewayi</name>
    <dbReference type="NCBI Taxonomy" id="154046"/>
    <lineage>
        <taxon>Bacteria</taxon>
        <taxon>Bacillati</taxon>
        <taxon>Bacillota</taxon>
        <taxon>Clostridia</taxon>
        <taxon>Lachnospirales</taxon>
        <taxon>Lachnospiraceae</taxon>
        <taxon>Hungatella</taxon>
    </lineage>
</organism>
<reference evidence="1 6" key="1">
    <citation type="submission" date="2015-09" db="EMBL/GenBank/DDBJ databases">
        <authorList>
            <consortium name="Pathogen Informatics"/>
        </authorList>
    </citation>
    <scope>NUCLEOTIDE SEQUENCE [LARGE SCALE GENOMIC DNA]</scope>
    <source>
        <strain evidence="1 6">2789STDY5608850</strain>
    </source>
</reference>
<dbReference type="EMBL" id="QTJW01000016">
    <property type="protein sequence ID" value="RGD68396.1"/>
    <property type="molecule type" value="Genomic_DNA"/>
</dbReference>
<dbReference type="Proteomes" id="UP000261023">
    <property type="component" value="Unassembled WGS sequence"/>
</dbReference>
<evidence type="ECO:0000313" key="9">
    <source>
        <dbReference type="Proteomes" id="UP000434223"/>
    </source>
</evidence>
<dbReference type="Proteomes" id="UP001055091">
    <property type="component" value="Unassembled WGS sequence"/>
</dbReference>
<dbReference type="RefSeq" id="WP_002600463.1">
    <property type="nucleotide sequence ID" value="NZ_BQNJ01000002.1"/>
</dbReference>
<evidence type="ECO:0000313" key="7">
    <source>
        <dbReference type="Proteomes" id="UP000261023"/>
    </source>
</evidence>
<evidence type="ECO:0000313" key="1">
    <source>
        <dbReference type="EMBL" id="CUO35182.1"/>
    </source>
</evidence>
<evidence type="ECO:0000313" key="2">
    <source>
        <dbReference type="EMBL" id="GKH04572.1"/>
    </source>
</evidence>
<evidence type="ECO:0000313" key="3">
    <source>
        <dbReference type="EMBL" id="MUB62557.1"/>
    </source>
</evidence>
<dbReference type="EMBL" id="CYZE01000005">
    <property type="protein sequence ID" value="CUO35182.1"/>
    <property type="molecule type" value="Genomic_DNA"/>
</dbReference>
<sequence>MPVIEELIRTEQDGTISFGNYKLSTKSKLQDFEHDGDLYKVKTFYEITKLERNGMFVYESVPGTAVEHFTVSNNGVEFSVEGDKDAQLTIQLEDDTEYEVFVDDAAVGSMMTNMSGKLSVSVELNEEEPVSVKVVRR</sequence>
<dbReference type="OrthoDB" id="1923633at2"/>
<name>A0A174EBF6_9FIRM</name>
<dbReference type="EMBL" id="BQNJ01000002">
    <property type="protein sequence ID" value="GKH04572.1"/>
    <property type="molecule type" value="Genomic_DNA"/>
</dbReference>
<proteinExistence type="predicted"/>
<evidence type="ECO:0000313" key="6">
    <source>
        <dbReference type="Proteomes" id="UP000095651"/>
    </source>
</evidence>
<dbReference type="Proteomes" id="UP000095651">
    <property type="component" value="Unassembled WGS sequence"/>
</dbReference>
<dbReference type="Proteomes" id="UP000263014">
    <property type="component" value="Unassembled WGS sequence"/>
</dbReference>
<reference evidence="3 9" key="3">
    <citation type="submission" date="2019-09" db="EMBL/GenBank/DDBJ databases">
        <title>Draft genome sequencing of Hungatella hathewayi 123Y-2.</title>
        <authorList>
            <person name="Lv Q."/>
            <person name="Li S."/>
        </authorList>
    </citation>
    <scope>NUCLEOTIDE SEQUENCE [LARGE SCALE GENOMIC DNA]</scope>
    <source>
        <strain evidence="3 9">123Y-2</strain>
    </source>
</reference>
<evidence type="ECO:0000313" key="5">
    <source>
        <dbReference type="EMBL" id="RGJ08421.1"/>
    </source>
</evidence>
<dbReference type="GeneID" id="86064454"/>
<gene>
    <name evidence="2" type="ORF">CE91St55_65530</name>
    <name evidence="4" type="ORF">DWX31_21475</name>
    <name evidence="5" type="ORF">DXD79_03255</name>
    <name evidence="1" type="ORF">ERS852407_02583</name>
    <name evidence="3" type="ORF">GNE07_05660</name>
</gene>
<accession>A0A174EBF6</accession>
<evidence type="ECO:0000313" key="8">
    <source>
        <dbReference type="Proteomes" id="UP000263014"/>
    </source>
</evidence>